<dbReference type="CDD" id="cd06257">
    <property type="entry name" value="DnaJ"/>
    <property type="match status" value="1"/>
</dbReference>
<dbReference type="Gene3D" id="2.60.260.20">
    <property type="entry name" value="Urease metallochaperone UreE, N-terminal domain"/>
    <property type="match status" value="2"/>
</dbReference>
<dbReference type="PRINTS" id="PR00625">
    <property type="entry name" value="JDOMAIN"/>
</dbReference>
<dbReference type="PANTHER" id="PTHR43096:SF52">
    <property type="entry name" value="DNAJ HOMOLOG 1, MITOCHONDRIAL-RELATED"/>
    <property type="match status" value="1"/>
</dbReference>
<keyword evidence="1" id="KW-0143">Chaperone</keyword>
<feature type="region of interest" description="Disordered" evidence="2">
    <location>
        <begin position="113"/>
        <end position="134"/>
    </location>
</feature>
<dbReference type="InterPro" id="IPR008971">
    <property type="entry name" value="HSP40/DnaJ_pept-bd"/>
</dbReference>
<dbReference type="PROSITE" id="PS00636">
    <property type="entry name" value="DNAJ_1"/>
    <property type="match status" value="1"/>
</dbReference>
<dbReference type="CDD" id="cd10747">
    <property type="entry name" value="DnaJ_C"/>
    <property type="match status" value="1"/>
</dbReference>
<dbReference type="OrthoDB" id="9779889at2"/>
<evidence type="ECO:0000256" key="1">
    <source>
        <dbReference type="ARBA" id="ARBA00023186"/>
    </source>
</evidence>
<dbReference type="InterPro" id="IPR001623">
    <property type="entry name" value="DnaJ_domain"/>
</dbReference>
<dbReference type="InterPro" id="IPR002939">
    <property type="entry name" value="DnaJ_C"/>
</dbReference>
<dbReference type="GO" id="GO:0042026">
    <property type="term" value="P:protein refolding"/>
    <property type="evidence" value="ECO:0007669"/>
    <property type="project" value="TreeGrafter"/>
</dbReference>
<dbReference type="PROSITE" id="PS50076">
    <property type="entry name" value="DNAJ_2"/>
    <property type="match status" value="1"/>
</dbReference>
<keyword evidence="5" id="KW-1185">Reference proteome</keyword>
<dbReference type="Gene3D" id="1.10.287.110">
    <property type="entry name" value="DnaJ domain"/>
    <property type="match status" value="1"/>
</dbReference>
<dbReference type="SUPFAM" id="SSF49493">
    <property type="entry name" value="HSP40/DnaJ peptide-binding domain"/>
    <property type="match status" value="2"/>
</dbReference>
<sequence length="345" mass="36177">MRDPYDVLGLSRTASAAEIKRAYRKLAKANHPDHNAGDPTSAERFAEVNSAYEILGDKDKREKFDRGEIDAEGKPRFAGFEGFAGGGAQNADFDPRSFSDIFSSFGRGGGGRARSFRFSSGGRGPRTTHTGGMDEEDVLNSIFGAFGGAGAQGAGAQPNAGRRAGATAQPPKGTDLKAEVAVTLEDLVAGKKPTVTLPDGRDVALTLPKGVKDGQVIRLRGQGYASPQGGPSGDARITVRFVPHPRFKVDGSDLRTDVAVSLEDAVLGGKATVPTIEGNVSLTVPAHTSGGRVMRLKGKGLPTSTGGRGDLLVSLRITLPETHDAELEALMKKWRAAKAERKASA</sequence>
<dbReference type="Pfam" id="PF00226">
    <property type="entry name" value="DnaJ"/>
    <property type="match status" value="1"/>
</dbReference>
<accession>A0A1G5M9K2</accession>
<organism evidence="4 5">
    <name type="scientific">Afifella marina DSM 2698</name>
    <dbReference type="NCBI Taxonomy" id="1120955"/>
    <lineage>
        <taxon>Bacteria</taxon>
        <taxon>Pseudomonadati</taxon>
        <taxon>Pseudomonadota</taxon>
        <taxon>Alphaproteobacteria</taxon>
        <taxon>Hyphomicrobiales</taxon>
        <taxon>Afifellaceae</taxon>
        <taxon>Afifella</taxon>
    </lineage>
</organism>
<evidence type="ECO:0000259" key="3">
    <source>
        <dbReference type="PROSITE" id="PS50076"/>
    </source>
</evidence>
<dbReference type="STRING" id="1120955.SAMN03080610_00339"/>
<feature type="domain" description="J" evidence="3">
    <location>
        <begin position="3"/>
        <end position="68"/>
    </location>
</feature>
<dbReference type="FunFam" id="2.60.260.20:FF:000013">
    <property type="entry name" value="DnaJ subfamily B member 11"/>
    <property type="match status" value="1"/>
</dbReference>
<evidence type="ECO:0000313" key="5">
    <source>
        <dbReference type="Proteomes" id="UP000199347"/>
    </source>
</evidence>
<dbReference type="Proteomes" id="UP000199347">
    <property type="component" value="Unassembled WGS sequence"/>
</dbReference>
<feature type="region of interest" description="Disordered" evidence="2">
    <location>
        <begin position="150"/>
        <end position="173"/>
    </location>
</feature>
<feature type="compositionally biased region" description="Low complexity" evidence="2">
    <location>
        <begin position="154"/>
        <end position="166"/>
    </location>
</feature>
<dbReference type="GO" id="GO:0005737">
    <property type="term" value="C:cytoplasm"/>
    <property type="evidence" value="ECO:0007669"/>
    <property type="project" value="TreeGrafter"/>
</dbReference>
<evidence type="ECO:0000256" key="2">
    <source>
        <dbReference type="SAM" id="MobiDB-lite"/>
    </source>
</evidence>
<dbReference type="AlphaFoldDB" id="A0A1G5M9K2"/>
<proteinExistence type="predicted"/>
<dbReference type="EMBL" id="FMVW01000001">
    <property type="protein sequence ID" value="SCZ21882.1"/>
    <property type="molecule type" value="Genomic_DNA"/>
</dbReference>
<evidence type="ECO:0000313" key="4">
    <source>
        <dbReference type="EMBL" id="SCZ21882.1"/>
    </source>
</evidence>
<dbReference type="PANTHER" id="PTHR43096">
    <property type="entry name" value="DNAJ HOMOLOG 1, MITOCHONDRIAL-RELATED"/>
    <property type="match status" value="1"/>
</dbReference>
<dbReference type="Pfam" id="PF01556">
    <property type="entry name" value="DnaJ_C"/>
    <property type="match status" value="1"/>
</dbReference>
<dbReference type="InterPro" id="IPR036869">
    <property type="entry name" value="J_dom_sf"/>
</dbReference>
<reference evidence="4 5" key="1">
    <citation type="submission" date="2016-10" db="EMBL/GenBank/DDBJ databases">
        <authorList>
            <person name="de Groot N.N."/>
        </authorList>
    </citation>
    <scope>NUCLEOTIDE SEQUENCE [LARGE SCALE GENOMIC DNA]</scope>
    <source>
        <strain evidence="4 5">DSM 2698</strain>
    </source>
</reference>
<dbReference type="GO" id="GO:0051082">
    <property type="term" value="F:unfolded protein binding"/>
    <property type="evidence" value="ECO:0007669"/>
    <property type="project" value="InterPro"/>
</dbReference>
<protein>
    <submittedName>
        <fullName evidence="4">DnaJ-class molecular chaperone with C-terminal Zn finger domain</fullName>
    </submittedName>
</protein>
<dbReference type="RefSeq" id="WP_092809155.1">
    <property type="nucleotide sequence ID" value="NZ_FMVW01000001.1"/>
</dbReference>
<feature type="compositionally biased region" description="Low complexity" evidence="2">
    <location>
        <begin position="116"/>
        <end position="131"/>
    </location>
</feature>
<dbReference type="InterPro" id="IPR018253">
    <property type="entry name" value="DnaJ_domain_CS"/>
</dbReference>
<gene>
    <name evidence="4" type="ORF">SAMN03080610_00339</name>
</gene>
<dbReference type="SMART" id="SM00271">
    <property type="entry name" value="DnaJ"/>
    <property type="match status" value="1"/>
</dbReference>
<name>A0A1G5M9K2_AFIMA</name>
<dbReference type="SUPFAM" id="SSF46565">
    <property type="entry name" value="Chaperone J-domain"/>
    <property type="match status" value="1"/>
</dbReference>